<dbReference type="Proteomes" id="UP001238163">
    <property type="component" value="Unassembled WGS sequence"/>
</dbReference>
<gene>
    <name evidence="1" type="ORF">J3R75_001173</name>
</gene>
<dbReference type="EMBL" id="JAUSVL010000001">
    <property type="protein sequence ID" value="MDQ0289066.1"/>
    <property type="molecule type" value="Genomic_DNA"/>
</dbReference>
<proteinExistence type="predicted"/>
<organism evidence="1 2">
    <name type="scientific">Oligosphaera ethanolica</name>
    <dbReference type="NCBI Taxonomy" id="760260"/>
    <lineage>
        <taxon>Bacteria</taxon>
        <taxon>Pseudomonadati</taxon>
        <taxon>Lentisphaerota</taxon>
        <taxon>Oligosphaeria</taxon>
        <taxon>Oligosphaerales</taxon>
        <taxon>Oligosphaeraceae</taxon>
        <taxon>Oligosphaera</taxon>
    </lineage>
</organism>
<evidence type="ECO:0000313" key="1">
    <source>
        <dbReference type="EMBL" id="MDQ0289066.1"/>
    </source>
</evidence>
<accession>A0AAE3VER9</accession>
<keyword evidence="2" id="KW-1185">Reference proteome</keyword>
<name>A0AAE3VER9_9BACT</name>
<comment type="caution">
    <text evidence="1">The sequence shown here is derived from an EMBL/GenBank/DDBJ whole genome shotgun (WGS) entry which is preliminary data.</text>
</comment>
<sequence>MVADKEFQAYLFKAANGDYLLACWNIRLNQPARILTIDSITGSFNLVDLFGNETPVPVAQNVDFIEAGRHPVTLRISGQSQEPRLAPAITSLPSDIVLTPGVESSFAIACRNPLNRALNLSLSLATPAGLAVAPASAELTLPAEASQQLPFVLKALPDFQASPREQPLLNVSIAVGSNVTRSISAPIRPVRKMAGIGGTPDFILDSAAQVNSCVINEPGTTHLFWTG</sequence>
<dbReference type="AlphaFoldDB" id="A0AAE3VER9"/>
<protein>
    <submittedName>
        <fullName evidence="1">Uncharacterized protein</fullName>
    </submittedName>
</protein>
<dbReference type="RefSeq" id="WP_307260409.1">
    <property type="nucleotide sequence ID" value="NZ_JAUSVL010000001.1"/>
</dbReference>
<evidence type="ECO:0000313" key="2">
    <source>
        <dbReference type="Proteomes" id="UP001238163"/>
    </source>
</evidence>
<reference evidence="1" key="1">
    <citation type="submission" date="2023-07" db="EMBL/GenBank/DDBJ databases">
        <title>Genomic Encyclopedia of Type Strains, Phase IV (KMG-IV): sequencing the most valuable type-strain genomes for metagenomic binning, comparative biology and taxonomic classification.</title>
        <authorList>
            <person name="Goeker M."/>
        </authorList>
    </citation>
    <scope>NUCLEOTIDE SEQUENCE</scope>
    <source>
        <strain evidence="1">DSM 24202</strain>
    </source>
</reference>